<proteinExistence type="predicted"/>
<reference evidence="1 2" key="1">
    <citation type="submission" date="2019-07" db="EMBL/GenBank/DDBJ databases">
        <title>De Novo Assembly of kiwifruit Actinidia rufa.</title>
        <authorList>
            <person name="Sugita-Konishi S."/>
            <person name="Sato K."/>
            <person name="Mori E."/>
            <person name="Abe Y."/>
            <person name="Kisaki G."/>
            <person name="Hamano K."/>
            <person name="Suezawa K."/>
            <person name="Otani M."/>
            <person name="Fukuda T."/>
            <person name="Manabe T."/>
            <person name="Gomi K."/>
            <person name="Tabuchi M."/>
            <person name="Akimitsu K."/>
            <person name="Kataoka I."/>
        </authorList>
    </citation>
    <scope>NUCLEOTIDE SEQUENCE [LARGE SCALE GENOMIC DNA]</scope>
    <source>
        <strain evidence="2">cv. Fuchu</strain>
    </source>
</reference>
<organism evidence="1 2">
    <name type="scientific">Actinidia rufa</name>
    <dbReference type="NCBI Taxonomy" id="165716"/>
    <lineage>
        <taxon>Eukaryota</taxon>
        <taxon>Viridiplantae</taxon>
        <taxon>Streptophyta</taxon>
        <taxon>Embryophyta</taxon>
        <taxon>Tracheophyta</taxon>
        <taxon>Spermatophyta</taxon>
        <taxon>Magnoliopsida</taxon>
        <taxon>eudicotyledons</taxon>
        <taxon>Gunneridae</taxon>
        <taxon>Pentapetalae</taxon>
        <taxon>asterids</taxon>
        <taxon>Ericales</taxon>
        <taxon>Actinidiaceae</taxon>
        <taxon>Actinidia</taxon>
    </lineage>
</organism>
<dbReference type="EMBL" id="BJWL01000028">
    <property type="protein sequence ID" value="GFZ20235.1"/>
    <property type="molecule type" value="Genomic_DNA"/>
</dbReference>
<dbReference type="Proteomes" id="UP000585474">
    <property type="component" value="Unassembled WGS sequence"/>
</dbReference>
<evidence type="ECO:0000313" key="2">
    <source>
        <dbReference type="Proteomes" id="UP000585474"/>
    </source>
</evidence>
<name>A0A7J0HB87_9ERIC</name>
<protein>
    <submittedName>
        <fullName evidence="1">Uncharacterized protein</fullName>
    </submittedName>
</protein>
<comment type="caution">
    <text evidence="1">The sequence shown here is derived from an EMBL/GenBank/DDBJ whole genome shotgun (WGS) entry which is preliminary data.</text>
</comment>
<gene>
    <name evidence="1" type="ORF">Acr_28g0009400</name>
</gene>
<evidence type="ECO:0000313" key="1">
    <source>
        <dbReference type="EMBL" id="GFZ20235.1"/>
    </source>
</evidence>
<dbReference type="AlphaFoldDB" id="A0A7J0HB87"/>
<keyword evidence="2" id="KW-1185">Reference proteome</keyword>
<sequence>MRKSKIDTYGEPFPLAPEAVHQTGRAPLLVAHRERSCQSADNLLKPYSYKAVGYSSSCRESLHLGLRLSVVTMPCKFRFIARHPLGFPSISVSHSSFDGTLSTDYVTGDSPVDTMISARNGEDLVATVPELGLVM</sequence>
<accession>A0A7J0HB87</accession>